<name>A0A7S3NPZ2_9STRA</name>
<feature type="domain" description="Pirin N-terminal" evidence="5">
    <location>
        <begin position="46"/>
        <end position="152"/>
    </location>
</feature>
<feature type="binding site" evidence="2">
    <location>
        <position position="86"/>
    </location>
    <ligand>
        <name>Fe cation</name>
        <dbReference type="ChEBI" id="CHEBI:24875"/>
    </ligand>
</feature>
<reference evidence="7" key="1">
    <citation type="submission" date="2021-01" db="EMBL/GenBank/DDBJ databases">
        <authorList>
            <person name="Corre E."/>
            <person name="Pelletier E."/>
            <person name="Niang G."/>
            <person name="Scheremetjew M."/>
            <person name="Finn R."/>
            <person name="Kale V."/>
            <person name="Holt S."/>
            <person name="Cochrane G."/>
            <person name="Meng A."/>
            <person name="Brown T."/>
            <person name="Cohen L."/>
        </authorList>
    </citation>
    <scope>NUCLEOTIDE SEQUENCE</scope>
    <source>
        <strain evidence="7">CCMP1510</strain>
    </source>
</reference>
<evidence type="ECO:0000256" key="2">
    <source>
        <dbReference type="PIRSR" id="PIRSR006232-1"/>
    </source>
</evidence>
<dbReference type="PIRSF" id="PIRSF006232">
    <property type="entry name" value="Pirin"/>
    <property type="match status" value="1"/>
</dbReference>
<dbReference type="AlphaFoldDB" id="A0A7S3NPZ2"/>
<dbReference type="InterPro" id="IPR014710">
    <property type="entry name" value="RmlC-like_jellyroll"/>
</dbReference>
<evidence type="ECO:0000259" key="6">
    <source>
        <dbReference type="Pfam" id="PF05726"/>
    </source>
</evidence>
<protein>
    <recommendedName>
        <fullName evidence="8">Pirin</fullName>
    </recommendedName>
</protein>
<dbReference type="InterPro" id="IPR008778">
    <property type="entry name" value="Pirin_C_dom"/>
</dbReference>
<dbReference type="InterPro" id="IPR053186">
    <property type="entry name" value="QDO-related"/>
</dbReference>
<dbReference type="Gene3D" id="2.60.120.10">
    <property type="entry name" value="Jelly Rolls"/>
    <property type="match status" value="2"/>
</dbReference>
<keyword evidence="2" id="KW-0479">Metal-binding</keyword>
<dbReference type="PANTHER" id="PTHR43594:SF1">
    <property type="entry name" value="QUERCETIN 2,3-DIOXYGENASE PA2418-RELATED"/>
    <property type="match status" value="1"/>
</dbReference>
<keyword evidence="4" id="KW-0732">Signal</keyword>
<evidence type="ECO:0000256" key="1">
    <source>
        <dbReference type="ARBA" id="ARBA00008416"/>
    </source>
</evidence>
<feature type="binding site" evidence="2">
    <location>
        <position position="88"/>
    </location>
    <ligand>
        <name>Fe cation</name>
        <dbReference type="ChEBI" id="CHEBI:24875"/>
    </ligand>
</feature>
<comment type="cofactor">
    <cofactor evidence="2">
        <name>Fe cation</name>
        <dbReference type="ChEBI" id="CHEBI:24875"/>
    </cofactor>
    <text evidence="2">Binds 1 Fe cation per subunit.</text>
</comment>
<keyword evidence="2" id="KW-0408">Iron</keyword>
<organism evidence="7">
    <name type="scientific">Aureoumbra lagunensis</name>
    <dbReference type="NCBI Taxonomy" id="44058"/>
    <lineage>
        <taxon>Eukaryota</taxon>
        <taxon>Sar</taxon>
        <taxon>Stramenopiles</taxon>
        <taxon>Ochrophyta</taxon>
        <taxon>Pelagophyceae</taxon>
        <taxon>Pelagomonadales</taxon>
        <taxon>Aureoumbra</taxon>
    </lineage>
</organism>
<feature type="domain" description="Pirin C-terminal" evidence="6">
    <location>
        <begin position="213"/>
        <end position="307"/>
    </location>
</feature>
<dbReference type="InterPro" id="IPR011051">
    <property type="entry name" value="RmlC_Cupin_sf"/>
</dbReference>
<feature type="binding site" evidence="2">
    <location>
        <position position="130"/>
    </location>
    <ligand>
        <name>Fe cation</name>
        <dbReference type="ChEBI" id="CHEBI:24875"/>
    </ligand>
</feature>
<comment type="similarity">
    <text evidence="1 3">Belongs to the pirin family.</text>
</comment>
<dbReference type="InterPro" id="IPR012093">
    <property type="entry name" value="Pirin"/>
</dbReference>
<evidence type="ECO:0000256" key="3">
    <source>
        <dbReference type="RuleBase" id="RU003457"/>
    </source>
</evidence>
<feature type="signal peptide" evidence="4">
    <location>
        <begin position="1"/>
        <end position="19"/>
    </location>
</feature>
<accession>A0A7S3NPZ2</accession>
<proteinExistence type="inferred from homology"/>
<sequence>MILSVLKAQFLLLLYIVKAQSVTMSSKKVVEVFPKPRPHWVGDGFHVFPVFGEKAFTEKISPFLMFDYAPPKEFPPTSKKLGVGQHPHRGFETVTLALQGSIDHADSKGHTDTIGPGDVQWMSAAKGIIHEEFHSREFAKKGGKMEMLQLWVNLPKAHKYSEPRYQPILDAQIPRVSFDGGYTRIISGSHSGVVGPAKTYSPVTLFHTVIESKEETNVILDSPRGHNALLFAARGNLVVNHHIIEESQVALLSPDGDNIAFKASPGAQIFLMGGEPLNEPIAARGPFVCNTEDELMQAVNDFYNGRF</sequence>
<dbReference type="CDD" id="cd02247">
    <property type="entry name" value="cupin_pirin_C"/>
    <property type="match status" value="1"/>
</dbReference>
<gene>
    <name evidence="7" type="ORF">ALAG00032_LOCUS15818</name>
</gene>
<dbReference type="SUPFAM" id="SSF51182">
    <property type="entry name" value="RmlC-like cupins"/>
    <property type="match status" value="1"/>
</dbReference>
<dbReference type="GO" id="GO:0046872">
    <property type="term" value="F:metal ion binding"/>
    <property type="evidence" value="ECO:0007669"/>
    <property type="project" value="UniProtKB-KW"/>
</dbReference>
<dbReference type="CDD" id="cd02909">
    <property type="entry name" value="cupin_pirin_N"/>
    <property type="match status" value="1"/>
</dbReference>
<dbReference type="Pfam" id="PF05726">
    <property type="entry name" value="Pirin_C"/>
    <property type="match status" value="1"/>
</dbReference>
<dbReference type="PANTHER" id="PTHR43594">
    <property type="entry name" value="QUERCETIN 2,3-DIOXYGENASE"/>
    <property type="match status" value="1"/>
</dbReference>
<feature type="binding site" evidence="2">
    <location>
        <position position="132"/>
    </location>
    <ligand>
        <name>Fe cation</name>
        <dbReference type="ChEBI" id="CHEBI:24875"/>
    </ligand>
</feature>
<dbReference type="EMBL" id="HBIJ01023895">
    <property type="protein sequence ID" value="CAE0375014.1"/>
    <property type="molecule type" value="Transcribed_RNA"/>
</dbReference>
<evidence type="ECO:0000259" key="5">
    <source>
        <dbReference type="Pfam" id="PF02678"/>
    </source>
</evidence>
<evidence type="ECO:0008006" key="8">
    <source>
        <dbReference type="Google" id="ProtNLM"/>
    </source>
</evidence>
<evidence type="ECO:0000313" key="7">
    <source>
        <dbReference type="EMBL" id="CAE0375014.1"/>
    </source>
</evidence>
<dbReference type="Pfam" id="PF02678">
    <property type="entry name" value="Pirin"/>
    <property type="match status" value="1"/>
</dbReference>
<feature type="chain" id="PRO_5031370593" description="Pirin" evidence="4">
    <location>
        <begin position="20"/>
        <end position="307"/>
    </location>
</feature>
<dbReference type="InterPro" id="IPR003829">
    <property type="entry name" value="Pirin_N_dom"/>
</dbReference>
<evidence type="ECO:0000256" key="4">
    <source>
        <dbReference type="SAM" id="SignalP"/>
    </source>
</evidence>